<accession>A0ABY3ZPF7</accession>
<evidence type="ECO:0000256" key="1">
    <source>
        <dbReference type="SAM" id="Phobius"/>
    </source>
</evidence>
<evidence type="ECO:0000313" key="4">
    <source>
        <dbReference type="Proteomes" id="UP000831019"/>
    </source>
</evidence>
<keyword evidence="1" id="KW-1133">Transmembrane helix</keyword>
<dbReference type="Pfam" id="PF00144">
    <property type="entry name" value="Beta-lactamase"/>
    <property type="match status" value="1"/>
</dbReference>
<dbReference type="Proteomes" id="UP000831019">
    <property type="component" value="Chromosome"/>
</dbReference>
<dbReference type="SUPFAM" id="SSF56601">
    <property type="entry name" value="beta-lactamase/transpeptidase-like"/>
    <property type="match status" value="1"/>
</dbReference>
<protein>
    <submittedName>
        <fullName evidence="3">6-aminohexanoate-dimer hydrolase</fullName>
        <ecNumber evidence="3">3.5.1.46</ecNumber>
    </submittedName>
</protein>
<evidence type="ECO:0000259" key="2">
    <source>
        <dbReference type="Pfam" id="PF00144"/>
    </source>
</evidence>
<dbReference type="GO" id="GO:0019875">
    <property type="term" value="F:6-aminohexanoate-dimer hydrolase activity"/>
    <property type="evidence" value="ECO:0007669"/>
    <property type="project" value="UniProtKB-EC"/>
</dbReference>
<dbReference type="PANTHER" id="PTHR43283:SF14">
    <property type="entry name" value="BLL8153 PROTEIN"/>
    <property type="match status" value="1"/>
</dbReference>
<keyword evidence="4" id="KW-1185">Reference proteome</keyword>
<feature type="transmembrane region" description="Helical" evidence="1">
    <location>
        <begin position="7"/>
        <end position="25"/>
    </location>
</feature>
<dbReference type="RefSeq" id="WP_243261154.1">
    <property type="nucleotide sequence ID" value="NZ_CP085144.1"/>
</dbReference>
<name>A0ABY3ZPF7_9RHOB</name>
<feature type="domain" description="Beta-lactamase-related" evidence="2">
    <location>
        <begin position="93"/>
        <end position="364"/>
    </location>
</feature>
<evidence type="ECO:0000313" key="3">
    <source>
        <dbReference type="EMBL" id="UOA15629.1"/>
    </source>
</evidence>
<gene>
    <name evidence="3" type="primary">nylB</name>
    <name evidence="3" type="ORF">DSM109990_02473</name>
</gene>
<dbReference type="Gene3D" id="3.40.710.10">
    <property type="entry name" value="DD-peptidase/beta-lactamase superfamily"/>
    <property type="match status" value="1"/>
</dbReference>
<sequence>MRTFGKWLGRVLLALLVAAVVIGLWKREEIARLLAVNSLFSEEKIVHNFSHMDGAFLSVPVSRGDGLTSELPYGPETELPETVDDWIAARDVTALVVLKDGAIVYENYFNGTGPEDRRISWSVAKSYLSALVGILLDEGKIASLDDPVTKYAPNLEGSAYDGASLRNVLHMASGVTFDEDYLDYDSDINRMGRVVALGGRLDDFTAELTETFAEPGSQWQYVSIDTHVIGMVVRGATGRGVPELLSEKVIAPLGLEHAPYYIVDGSGTAFVLGGLNMTTRDYARFGQMFAQGGQWNGKQVVPADWVTASTSPTAPTAEGQIGYGYQWWIPVGAAEGEYMARGIYGQYIYVDTARDVVIATNAADRKFREAGVAEQNIEIFREIAASVSGGT</sequence>
<dbReference type="InterPro" id="IPR001466">
    <property type="entry name" value="Beta-lactam-related"/>
</dbReference>
<dbReference type="EC" id="3.5.1.46" evidence="3"/>
<organism evidence="3 4">
    <name type="scientific">Sulfitobacter dubius</name>
    <dbReference type="NCBI Taxonomy" id="218673"/>
    <lineage>
        <taxon>Bacteria</taxon>
        <taxon>Pseudomonadati</taxon>
        <taxon>Pseudomonadota</taxon>
        <taxon>Alphaproteobacteria</taxon>
        <taxon>Rhodobacterales</taxon>
        <taxon>Roseobacteraceae</taxon>
        <taxon>Sulfitobacter</taxon>
    </lineage>
</organism>
<reference evidence="4" key="1">
    <citation type="journal article" date="2022" name="Microorganisms">
        <title>Beyond the ABCs#Discovery of Three New Plasmid Types in Rhodobacterales (RepQ, RepY, RepW).</title>
        <authorList>
            <person name="Freese H.M."/>
            <person name="Ringel V."/>
            <person name="Overmann J."/>
            <person name="Petersen J."/>
        </authorList>
    </citation>
    <scope>NUCLEOTIDE SEQUENCE [LARGE SCALE GENOMIC DNA]</scope>
    <source>
        <strain evidence="4">DSM 109990</strain>
    </source>
</reference>
<dbReference type="InterPro" id="IPR050789">
    <property type="entry name" value="Diverse_Enzym_Activities"/>
</dbReference>
<keyword evidence="1" id="KW-0812">Transmembrane</keyword>
<keyword evidence="3" id="KW-0378">Hydrolase</keyword>
<proteinExistence type="predicted"/>
<dbReference type="PANTHER" id="PTHR43283">
    <property type="entry name" value="BETA-LACTAMASE-RELATED"/>
    <property type="match status" value="1"/>
</dbReference>
<dbReference type="EMBL" id="CP085144">
    <property type="protein sequence ID" value="UOA15629.1"/>
    <property type="molecule type" value="Genomic_DNA"/>
</dbReference>
<keyword evidence="1" id="KW-0472">Membrane</keyword>
<dbReference type="InterPro" id="IPR012338">
    <property type="entry name" value="Beta-lactam/transpept-like"/>
</dbReference>